<dbReference type="InterPro" id="IPR014729">
    <property type="entry name" value="Rossmann-like_a/b/a_fold"/>
</dbReference>
<dbReference type="PATRIC" id="fig|1341157.4.peg.2138"/>
<evidence type="ECO:0000313" key="17">
    <source>
        <dbReference type="Proteomes" id="UP000019365"/>
    </source>
</evidence>
<dbReference type="UniPathway" id="UPA00277">
    <property type="reaction ID" value="UER00407"/>
</dbReference>
<evidence type="ECO:0000256" key="14">
    <source>
        <dbReference type="PIRNR" id="PIRNR004491"/>
    </source>
</evidence>
<dbReference type="InterPro" id="IPR015865">
    <property type="entry name" value="Riboflavin_kinase_bac/euk"/>
</dbReference>
<dbReference type="OrthoDB" id="9803667at2"/>
<comment type="pathway">
    <text evidence="2 14">Cofactor biosynthesis; FMN biosynthesis; FMN from riboflavin (ATP route): step 1/1.</text>
</comment>
<evidence type="ECO:0000256" key="3">
    <source>
        <dbReference type="ARBA" id="ARBA00022630"/>
    </source>
</evidence>
<keyword evidence="17" id="KW-1185">Reference proteome</keyword>
<keyword evidence="6 14" id="KW-0548">Nucleotidyltransferase</keyword>
<comment type="caution">
    <text evidence="16">The sequence shown here is derived from an EMBL/GenBank/DDBJ whole genome shotgun (WGS) entry which is preliminary data.</text>
</comment>
<dbReference type="EMBL" id="ATAX01000026">
    <property type="protein sequence ID" value="EWM53359.1"/>
    <property type="molecule type" value="Genomic_DNA"/>
</dbReference>
<dbReference type="RefSeq" id="WP_051456629.1">
    <property type="nucleotide sequence ID" value="NZ_ATAX01000026.1"/>
</dbReference>
<dbReference type="Gene3D" id="3.40.50.620">
    <property type="entry name" value="HUPs"/>
    <property type="match status" value="1"/>
</dbReference>
<evidence type="ECO:0000256" key="7">
    <source>
        <dbReference type="ARBA" id="ARBA00022741"/>
    </source>
</evidence>
<accession>W7UPI1</accession>
<dbReference type="EC" id="2.7.1.26" evidence="14"/>
<organism evidence="16 17">
    <name type="scientific">Ruminococcus flavefaciens 007c</name>
    <dbReference type="NCBI Taxonomy" id="1341157"/>
    <lineage>
        <taxon>Bacteria</taxon>
        <taxon>Bacillati</taxon>
        <taxon>Bacillota</taxon>
        <taxon>Clostridia</taxon>
        <taxon>Eubacteriales</taxon>
        <taxon>Oscillospiraceae</taxon>
        <taxon>Ruminococcus</taxon>
    </lineage>
</organism>
<dbReference type="InterPro" id="IPR015864">
    <property type="entry name" value="FAD_synthase"/>
</dbReference>
<evidence type="ECO:0000313" key="16">
    <source>
        <dbReference type="EMBL" id="EWM53359.1"/>
    </source>
</evidence>
<keyword evidence="7 14" id="KW-0547">Nucleotide-binding</keyword>
<dbReference type="EC" id="2.7.7.2" evidence="14"/>
<dbReference type="InterPro" id="IPR002606">
    <property type="entry name" value="Riboflavin_kinase_bac"/>
</dbReference>
<sequence>MWERIWGNGMEKKYYAVALGIFDGVHLGHRAVIDAALKQRENGLRAAVFTFDPECVLRKTGGSAGFIYTKAGKDMLLSEQIGVDDVISPPFESLCGLSGEEFADEILCRRMGAAHVCCGSNFRFGKNAACGIGELAELGKSFGFEVEVVGSVEMGGSPVSSSRIRELLLAGNITDANELLGSDYFIKAEVAHGNHIGSTIDFPTINQSFEKGQLVPAYGVYASYTCVQGKMYPSVTNIGVKPTIEGQRRPLAETHIIGYNGDLYGTNTVVLLHGFIRPEMKFGSLDELKKQIGADIGSALNIL</sequence>
<keyword evidence="3 14" id="KW-0285">Flavoprotein</keyword>
<name>W7UPI1_RUMFL</name>
<dbReference type="SUPFAM" id="SSF52374">
    <property type="entry name" value="Nucleotidylyl transferase"/>
    <property type="match status" value="1"/>
</dbReference>
<keyword evidence="4 14" id="KW-0288">FMN</keyword>
<evidence type="ECO:0000256" key="6">
    <source>
        <dbReference type="ARBA" id="ARBA00022695"/>
    </source>
</evidence>
<dbReference type="AlphaFoldDB" id="W7UPI1"/>
<evidence type="ECO:0000256" key="8">
    <source>
        <dbReference type="ARBA" id="ARBA00022777"/>
    </source>
</evidence>
<evidence type="ECO:0000256" key="12">
    <source>
        <dbReference type="ARBA" id="ARBA00047880"/>
    </source>
</evidence>
<dbReference type="GO" id="GO:0009231">
    <property type="term" value="P:riboflavin biosynthetic process"/>
    <property type="evidence" value="ECO:0007669"/>
    <property type="project" value="InterPro"/>
</dbReference>
<keyword evidence="5 14" id="KW-0808">Transferase</keyword>
<dbReference type="SMART" id="SM00904">
    <property type="entry name" value="Flavokinase"/>
    <property type="match status" value="1"/>
</dbReference>
<dbReference type="SUPFAM" id="SSF82114">
    <property type="entry name" value="Riboflavin kinase-like"/>
    <property type="match status" value="1"/>
</dbReference>
<dbReference type="PIRSF" id="PIRSF004491">
    <property type="entry name" value="FAD_Synth"/>
    <property type="match status" value="1"/>
</dbReference>
<protein>
    <recommendedName>
        <fullName evidence="14">Riboflavin biosynthesis protein</fullName>
    </recommendedName>
    <domain>
        <recommendedName>
            <fullName evidence="14">Riboflavin kinase</fullName>
            <ecNumber evidence="14">2.7.1.26</ecNumber>
        </recommendedName>
        <alternativeName>
            <fullName evidence="14">Flavokinase</fullName>
        </alternativeName>
    </domain>
    <domain>
        <recommendedName>
            <fullName evidence="14">FMN adenylyltransferase</fullName>
            <ecNumber evidence="14">2.7.7.2</ecNumber>
        </recommendedName>
        <alternativeName>
            <fullName evidence="14">FAD pyrophosphorylase</fullName>
        </alternativeName>
        <alternativeName>
            <fullName evidence="14">FAD synthase</fullName>
        </alternativeName>
    </domain>
</protein>
<dbReference type="GO" id="GO:0008531">
    <property type="term" value="F:riboflavin kinase activity"/>
    <property type="evidence" value="ECO:0007669"/>
    <property type="project" value="UniProtKB-UniRule"/>
</dbReference>
<evidence type="ECO:0000256" key="9">
    <source>
        <dbReference type="ARBA" id="ARBA00022827"/>
    </source>
</evidence>
<dbReference type="Gene3D" id="2.40.30.30">
    <property type="entry name" value="Riboflavin kinase-like"/>
    <property type="match status" value="1"/>
</dbReference>
<evidence type="ECO:0000256" key="1">
    <source>
        <dbReference type="ARBA" id="ARBA00004726"/>
    </source>
</evidence>
<evidence type="ECO:0000256" key="10">
    <source>
        <dbReference type="ARBA" id="ARBA00022840"/>
    </source>
</evidence>
<dbReference type="InterPro" id="IPR023468">
    <property type="entry name" value="Riboflavin_kinase"/>
</dbReference>
<dbReference type="eggNOG" id="COG0196">
    <property type="taxonomic scope" value="Bacteria"/>
</dbReference>
<dbReference type="UniPathway" id="UPA00276">
    <property type="reaction ID" value="UER00406"/>
</dbReference>
<dbReference type="PANTHER" id="PTHR22749">
    <property type="entry name" value="RIBOFLAVIN KINASE/FMN ADENYLYLTRANSFERASE"/>
    <property type="match status" value="1"/>
</dbReference>
<evidence type="ECO:0000259" key="15">
    <source>
        <dbReference type="SMART" id="SM00904"/>
    </source>
</evidence>
<dbReference type="Proteomes" id="UP000019365">
    <property type="component" value="Unassembled WGS sequence"/>
</dbReference>
<proteinExistence type="inferred from homology"/>
<dbReference type="PANTHER" id="PTHR22749:SF6">
    <property type="entry name" value="RIBOFLAVIN KINASE"/>
    <property type="match status" value="1"/>
</dbReference>
<dbReference type="NCBIfam" id="TIGR00083">
    <property type="entry name" value="ribF"/>
    <property type="match status" value="1"/>
</dbReference>
<comment type="similarity">
    <text evidence="14">Belongs to the ribF family.</text>
</comment>
<keyword evidence="10 14" id="KW-0067">ATP-binding</keyword>
<comment type="catalytic activity">
    <reaction evidence="13 14">
        <text>FMN + ATP + H(+) = FAD + diphosphate</text>
        <dbReference type="Rhea" id="RHEA:17237"/>
        <dbReference type="ChEBI" id="CHEBI:15378"/>
        <dbReference type="ChEBI" id="CHEBI:30616"/>
        <dbReference type="ChEBI" id="CHEBI:33019"/>
        <dbReference type="ChEBI" id="CHEBI:57692"/>
        <dbReference type="ChEBI" id="CHEBI:58210"/>
        <dbReference type="EC" id="2.7.7.2"/>
    </reaction>
</comment>
<keyword evidence="8 14" id="KW-0418">Kinase</keyword>
<dbReference type="GO" id="GO:0003919">
    <property type="term" value="F:FMN adenylyltransferase activity"/>
    <property type="evidence" value="ECO:0007669"/>
    <property type="project" value="UniProtKB-UniRule"/>
</dbReference>
<dbReference type="Pfam" id="PF06574">
    <property type="entry name" value="FAD_syn"/>
    <property type="match status" value="1"/>
</dbReference>
<feature type="domain" description="Riboflavin kinase" evidence="15">
    <location>
        <begin position="179"/>
        <end position="303"/>
    </location>
</feature>
<evidence type="ECO:0000256" key="2">
    <source>
        <dbReference type="ARBA" id="ARBA00005201"/>
    </source>
</evidence>
<dbReference type="GO" id="GO:0005524">
    <property type="term" value="F:ATP binding"/>
    <property type="evidence" value="ECO:0007669"/>
    <property type="project" value="UniProtKB-UniRule"/>
</dbReference>
<reference evidence="16 17" key="1">
    <citation type="journal article" date="2014" name="PLoS ONE">
        <title>Rumen cellulosomics: divergent fiber-degrading strategies revealed by comparative genome-wide analysis of six ruminococcal strains.</title>
        <authorList>
            <person name="Dassa B."/>
            <person name="Borovok I."/>
            <person name="Ruimy-Israeli V."/>
            <person name="Lamed R."/>
            <person name="Flint H.J."/>
            <person name="Duncan S.H."/>
            <person name="Henrissat B."/>
            <person name="Coutinho P."/>
            <person name="Morrison M."/>
            <person name="Mosoni P."/>
            <person name="Yeoman C.J."/>
            <person name="White B.A."/>
            <person name="Bayer E.A."/>
        </authorList>
    </citation>
    <scope>NUCLEOTIDE SEQUENCE [LARGE SCALE GENOMIC DNA]</scope>
    <source>
        <strain evidence="16 17">007c</strain>
    </source>
</reference>
<evidence type="ECO:0000256" key="13">
    <source>
        <dbReference type="ARBA" id="ARBA00049494"/>
    </source>
</evidence>
<dbReference type="Pfam" id="PF01687">
    <property type="entry name" value="Flavokinase"/>
    <property type="match status" value="1"/>
</dbReference>
<keyword evidence="11" id="KW-0511">Multifunctional enzyme</keyword>
<dbReference type="InterPro" id="IPR023465">
    <property type="entry name" value="Riboflavin_kinase_dom_sf"/>
</dbReference>
<dbReference type="GO" id="GO:0009398">
    <property type="term" value="P:FMN biosynthetic process"/>
    <property type="evidence" value="ECO:0007669"/>
    <property type="project" value="UniProtKB-UniRule"/>
</dbReference>
<comment type="catalytic activity">
    <reaction evidence="12 14">
        <text>riboflavin + ATP = FMN + ADP + H(+)</text>
        <dbReference type="Rhea" id="RHEA:14357"/>
        <dbReference type="ChEBI" id="CHEBI:15378"/>
        <dbReference type="ChEBI" id="CHEBI:30616"/>
        <dbReference type="ChEBI" id="CHEBI:57986"/>
        <dbReference type="ChEBI" id="CHEBI:58210"/>
        <dbReference type="ChEBI" id="CHEBI:456216"/>
        <dbReference type="EC" id="2.7.1.26"/>
    </reaction>
</comment>
<gene>
    <name evidence="16" type="ORF">RF007C_10340</name>
</gene>
<evidence type="ECO:0000256" key="5">
    <source>
        <dbReference type="ARBA" id="ARBA00022679"/>
    </source>
</evidence>
<comment type="pathway">
    <text evidence="1 14">Cofactor biosynthesis; FAD biosynthesis; FAD from FMN: step 1/1.</text>
</comment>
<evidence type="ECO:0000256" key="11">
    <source>
        <dbReference type="ARBA" id="ARBA00023268"/>
    </source>
</evidence>
<evidence type="ECO:0000256" key="4">
    <source>
        <dbReference type="ARBA" id="ARBA00022643"/>
    </source>
</evidence>
<dbReference type="GO" id="GO:0006747">
    <property type="term" value="P:FAD biosynthetic process"/>
    <property type="evidence" value="ECO:0007669"/>
    <property type="project" value="UniProtKB-UniRule"/>
</dbReference>
<dbReference type="CDD" id="cd02064">
    <property type="entry name" value="FAD_synthetase_N"/>
    <property type="match status" value="1"/>
</dbReference>
<keyword evidence="9 14" id="KW-0274">FAD</keyword>